<organism evidence="1">
    <name type="scientific">Arundo donax</name>
    <name type="common">Giant reed</name>
    <name type="synonym">Donax arundinaceus</name>
    <dbReference type="NCBI Taxonomy" id="35708"/>
    <lineage>
        <taxon>Eukaryota</taxon>
        <taxon>Viridiplantae</taxon>
        <taxon>Streptophyta</taxon>
        <taxon>Embryophyta</taxon>
        <taxon>Tracheophyta</taxon>
        <taxon>Spermatophyta</taxon>
        <taxon>Magnoliopsida</taxon>
        <taxon>Liliopsida</taxon>
        <taxon>Poales</taxon>
        <taxon>Poaceae</taxon>
        <taxon>PACMAD clade</taxon>
        <taxon>Arundinoideae</taxon>
        <taxon>Arundineae</taxon>
        <taxon>Arundo</taxon>
    </lineage>
</organism>
<reference evidence="1" key="2">
    <citation type="journal article" date="2015" name="Data Brief">
        <title>Shoot transcriptome of the giant reed, Arundo donax.</title>
        <authorList>
            <person name="Barrero R.A."/>
            <person name="Guerrero F.D."/>
            <person name="Moolhuijzen P."/>
            <person name="Goolsby J.A."/>
            <person name="Tidwell J."/>
            <person name="Bellgard S.E."/>
            <person name="Bellgard M.I."/>
        </authorList>
    </citation>
    <scope>NUCLEOTIDE SEQUENCE</scope>
    <source>
        <tissue evidence="1">Shoot tissue taken approximately 20 cm above the soil surface</tissue>
    </source>
</reference>
<protein>
    <submittedName>
        <fullName evidence="1">Uncharacterized protein</fullName>
    </submittedName>
</protein>
<sequence>MNPISTFFSVNCLALETNMFSDLFQEEGSSKLSVRQITAKIKISFVLQVVELIIQHQRIEMTKKN</sequence>
<accession>A0A0A9HNX1</accession>
<proteinExistence type="predicted"/>
<dbReference type="AlphaFoldDB" id="A0A0A9HNX1"/>
<reference evidence="1" key="1">
    <citation type="submission" date="2014-09" db="EMBL/GenBank/DDBJ databases">
        <authorList>
            <person name="Magalhaes I.L.F."/>
            <person name="Oliveira U."/>
            <person name="Santos F.R."/>
            <person name="Vidigal T.H.D.A."/>
            <person name="Brescovit A.D."/>
            <person name="Santos A.J."/>
        </authorList>
    </citation>
    <scope>NUCLEOTIDE SEQUENCE</scope>
    <source>
        <tissue evidence="1">Shoot tissue taken approximately 20 cm above the soil surface</tissue>
    </source>
</reference>
<evidence type="ECO:0000313" key="1">
    <source>
        <dbReference type="EMBL" id="JAE37534.1"/>
    </source>
</evidence>
<name>A0A0A9HNX1_ARUDO</name>
<dbReference type="EMBL" id="GBRH01160362">
    <property type="protein sequence ID" value="JAE37534.1"/>
    <property type="molecule type" value="Transcribed_RNA"/>
</dbReference>